<evidence type="ECO:0000256" key="4">
    <source>
        <dbReference type="PROSITE-ProRule" id="PRU00221"/>
    </source>
</evidence>
<dbReference type="STRING" id="7266.A0A3B0KNK6"/>
<dbReference type="PANTHER" id="PTHR14205:SF15">
    <property type="entry name" value="EARP AND GARP COMPLEX-INTERACTING PROTEIN 1"/>
    <property type="match status" value="1"/>
</dbReference>
<dbReference type="EMBL" id="OUUW01000012">
    <property type="protein sequence ID" value="SPP87436.1"/>
    <property type="molecule type" value="Genomic_DNA"/>
</dbReference>
<dbReference type="Pfam" id="PF23609">
    <property type="entry name" value="Beta-prop_EIPR1"/>
    <property type="match status" value="1"/>
</dbReference>
<dbReference type="PROSITE" id="PS50294">
    <property type="entry name" value="WD_REPEATS_REGION"/>
    <property type="match status" value="1"/>
</dbReference>
<dbReference type="InterPro" id="IPR036322">
    <property type="entry name" value="WD40_repeat_dom_sf"/>
</dbReference>
<keyword evidence="7" id="KW-1185">Reference proteome</keyword>
<dbReference type="GO" id="GO:0016567">
    <property type="term" value="P:protein ubiquitination"/>
    <property type="evidence" value="ECO:0007669"/>
    <property type="project" value="TreeGrafter"/>
</dbReference>
<evidence type="ECO:0000313" key="7">
    <source>
        <dbReference type="Proteomes" id="UP000268350"/>
    </source>
</evidence>
<dbReference type="InterPro" id="IPR040323">
    <property type="entry name" value="EIPR1"/>
</dbReference>
<feature type="domain" description="EIPR1-like beta-propeller" evidence="5">
    <location>
        <begin position="4"/>
        <end position="297"/>
    </location>
</feature>
<dbReference type="InterPro" id="IPR001680">
    <property type="entry name" value="WD40_rpt"/>
</dbReference>
<dbReference type="Pfam" id="PF00400">
    <property type="entry name" value="WD40"/>
    <property type="match status" value="1"/>
</dbReference>
<evidence type="ECO:0000256" key="2">
    <source>
        <dbReference type="ARBA" id="ARBA00022574"/>
    </source>
</evidence>
<protein>
    <submittedName>
        <fullName evidence="6">Blast:Protein TSSC1</fullName>
    </submittedName>
</protein>
<dbReference type="FunFam" id="2.130.10.10:FF:000732">
    <property type="entry name" value="EARP-interacting protein homolog"/>
    <property type="match status" value="1"/>
</dbReference>
<evidence type="ECO:0000256" key="1">
    <source>
        <dbReference type="ARBA" id="ARBA00005672"/>
    </source>
</evidence>
<gene>
    <name evidence="6" type="ORF">DGUA_6G009846</name>
</gene>
<keyword evidence="3" id="KW-0677">Repeat</keyword>
<dbReference type="PANTHER" id="PTHR14205">
    <property type="entry name" value="WD-REPEAT PROTEIN"/>
    <property type="match status" value="1"/>
</dbReference>
<sequence length="383" mass="43049">MDENSLIYGLELQARALTPQYGESNEVNFFIATNSLKPTNQLHLITYDEEQGSIQAKVFEHALGEVWKLNSCPHDSRLLASVYNVQKGAQVLTHAALLTLPENLSLPDGEELKSEYLPWGQVEVLDTEAYGERVKTIEFHPSQEQTLACVVDNKVTVMQRAEASTRVVAEVPVTSSGSAKHTVPFTTGKWSHHHQGHQFLALHDCSLSAYDVRDTQHCAWSISDAHNQLVRDLDCNPNKQCHLVTGGDDGYLRIWDCRMHKAPVFERSDHSHWVWSVRFNTFHDQLVLSSSSDCKVLLTCAGSVSSETQAQAGLDESNFGGAETEERHKVLSDGLLQTFDQHEDSVYCAEWSNVDPWIFASLSYDGRVIISKVPKQYKYQIIF</sequence>
<dbReference type="OMA" id="HQFLALH"/>
<dbReference type="OrthoDB" id="196957at2759"/>
<comment type="similarity">
    <text evidence="1">Belongs to the WD repeat EIPR1 family.</text>
</comment>
<dbReference type="Gene3D" id="2.130.10.10">
    <property type="entry name" value="YVTN repeat-like/Quinoprotein amine dehydrogenase"/>
    <property type="match status" value="1"/>
</dbReference>
<evidence type="ECO:0000259" key="5">
    <source>
        <dbReference type="Pfam" id="PF23609"/>
    </source>
</evidence>
<proteinExistence type="inferred from homology"/>
<dbReference type="PROSITE" id="PS50082">
    <property type="entry name" value="WD_REPEATS_2"/>
    <property type="match status" value="1"/>
</dbReference>
<dbReference type="InterPro" id="IPR015943">
    <property type="entry name" value="WD40/YVTN_repeat-like_dom_sf"/>
</dbReference>
<accession>A0A3B0KNK6</accession>
<dbReference type="InterPro" id="IPR059104">
    <property type="entry name" value="Beta-prop_EIPR1-like"/>
</dbReference>
<keyword evidence="2 4" id="KW-0853">WD repeat</keyword>
<reference evidence="7" key="1">
    <citation type="submission" date="2018-01" db="EMBL/GenBank/DDBJ databases">
        <authorList>
            <person name="Alioto T."/>
            <person name="Alioto T."/>
        </authorList>
    </citation>
    <scope>NUCLEOTIDE SEQUENCE [LARGE SCALE GENOMIC DNA]</scope>
</reference>
<dbReference type="AlphaFoldDB" id="A0A3B0KNK6"/>
<organism evidence="6 7">
    <name type="scientific">Drosophila guanche</name>
    <name type="common">Fruit fly</name>
    <dbReference type="NCBI Taxonomy" id="7266"/>
    <lineage>
        <taxon>Eukaryota</taxon>
        <taxon>Metazoa</taxon>
        <taxon>Ecdysozoa</taxon>
        <taxon>Arthropoda</taxon>
        <taxon>Hexapoda</taxon>
        <taxon>Insecta</taxon>
        <taxon>Pterygota</taxon>
        <taxon>Neoptera</taxon>
        <taxon>Endopterygota</taxon>
        <taxon>Diptera</taxon>
        <taxon>Brachycera</taxon>
        <taxon>Muscomorpha</taxon>
        <taxon>Ephydroidea</taxon>
        <taxon>Drosophilidae</taxon>
        <taxon>Drosophila</taxon>
        <taxon>Sophophora</taxon>
    </lineage>
</organism>
<feature type="repeat" description="WD" evidence="4">
    <location>
        <begin position="223"/>
        <end position="256"/>
    </location>
</feature>
<evidence type="ECO:0000313" key="6">
    <source>
        <dbReference type="EMBL" id="SPP87436.1"/>
    </source>
</evidence>
<dbReference type="SUPFAM" id="SSF50978">
    <property type="entry name" value="WD40 repeat-like"/>
    <property type="match status" value="1"/>
</dbReference>
<dbReference type="Proteomes" id="UP000268350">
    <property type="component" value="Unassembled WGS sequence"/>
</dbReference>
<name>A0A3B0KNK6_DROGU</name>
<dbReference type="SMART" id="SM00320">
    <property type="entry name" value="WD40"/>
    <property type="match status" value="3"/>
</dbReference>
<evidence type="ECO:0000256" key="3">
    <source>
        <dbReference type="ARBA" id="ARBA00022737"/>
    </source>
</evidence>